<feature type="region of interest" description="Disordered" evidence="1">
    <location>
        <begin position="106"/>
        <end position="126"/>
    </location>
</feature>
<reference evidence="3 4" key="1">
    <citation type="submission" date="2024-06" db="EMBL/GenBank/DDBJ databases">
        <authorList>
            <person name="Pan Q."/>
            <person name="Wen M."/>
            <person name="Jouanno E."/>
            <person name="Zahm M."/>
            <person name="Klopp C."/>
            <person name="Cabau C."/>
            <person name="Louis A."/>
            <person name="Berthelot C."/>
            <person name="Parey E."/>
            <person name="Roest Crollius H."/>
            <person name="Montfort J."/>
            <person name="Robinson-Rechavi M."/>
            <person name="Bouchez O."/>
            <person name="Lampietro C."/>
            <person name="Lopez Roques C."/>
            <person name="Donnadieu C."/>
            <person name="Postlethwait J."/>
            <person name="Bobe J."/>
            <person name="Verreycken H."/>
            <person name="Guiguen Y."/>
        </authorList>
    </citation>
    <scope>NUCLEOTIDE SEQUENCE [LARGE SCALE GENOMIC DNA]</scope>
    <source>
        <strain evidence="3">Up_M1</strain>
        <tissue evidence="3">Testis</tissue>
    </source>
</reference>
<name>A0ABD0W2M8_UMBPY</name>
<dbReference type="EMBL" id="JAGEUA010000011">
    <property type="protein sequence ID" value="KAL0963153.1"/>
    <property type="molecule type" value="Genomic_DNA"/>
</dbReference>
<feature type="signal peptide" evidence="2">
    <location>
        <begin position="1"/>
        <end position="21"/>
    </location>
</feature>
<keyword evidence="4" id="KW-1185">Reference proteome</keyword>
<evidence type="ECO:0000256" key="2">
    <source>
        <dbReference type="SAM" id="SignalP"/>
    </source>
</evidence>
<feature type="chain" id="PRO_5044746094" evidence="2">
    <location>
        <begin position="22"/>
        <end position="315"/>
    </location>
</feature>
<gene>
    <name evidence="3" type="ORF">UPYG_G00350410</name>
</gene>
<comment type="caution">
    <text evidence="3">The sequence shown here is derived from an EMBL/GenBank/DDBJ whole genome shotgun (WGS) entry which is preliminary data.</text>
</comment>
<evidence type="ECO:0000313" key="4">
    <source>
        <dbReference type="Proteomes" id="UP001557470"/>
    </source>
</evidence>
<dbReference type="Proteomes" id="UP001557470">
    <property type="component" value="Unassembled WGS sequence"/>
</dbReference>
<protein>
    <submittedName>
        <fullName evidence="3">Uncharacterized protein</fullName>
    </submittedName>
</protein>
<evidence type="ECO:0000256" key="1">
    <source>
        <dbReference type="SAM" id="MobiDB-lite"/>
    </source>
</evidence>
<organism evidence="3 4">
    <name type="scientific">Umbra pygmaea</name>
    <name type="common">Eastern mudminnow</name>
    <dbReference type="NCBI Taxonomy" id="75934"/>
    <lineage>
        <taxon>Eukaryota</taxon>
        <taxon>Metazoa</taxon>
        <taxon>Chordata</taxon>
        <taxon>Craniata</taxon>
        <taxon>Vertebrata</taxon>
        <taxon>Euteleostomi</taxon>
        <taxon>Actinopterygii</taxon>
        <taxon>Neopterygii</taxon>
        <taxon>Teleostei</taxon>
        <taxon>Protacanthopterygii</taxon>
        <taxon>Esociformes</taxon>
        <taxon>Umbridae</taxon>
        <taxon>Umbra</taxon>
    </lineage>
</organism>
<dbReference type="AlphaFoldDB" id="A0ABD0W2M8"/>
<keyword evidence="2" id="KW-0732">Signal</keyword>
<accession>A0ABD0W2M8</accession>
<sequence length="315" mass="35773">MAAKLLSGEIFLVLLSFDVYGFPYHQAYRRDSNLPRVPNYDRYNENYKSRYGLPSKGGNGDLARVVDKNVKHFRDRLGRELRLFDPRPLYQSSNEGLPRAAPEQLGEAAWPGSHPPGESETEPIPHHRRQRIASEYPLGGSAQPGNSSEGVGELVPVFSKVIQKTAISRRHQHPANIKRFPSKWINRGIRPHPQSEFRAGDISNFESVFERGSSQSESEEQPFPLSLPEGVVEGGGVVPVPVKVGPPKRRIPEEPSRREMDRYGELFLTNRFPAGTITHFRTGYEHGNDNWKETHFVRYNPPALVRYQALFPDRK</sequence>
<proteinExistence type="predicted"/>
<evidence type="ECO:0000313" key="3">
    <source>
        <dbReference type="EMBL" id="KAL0963153.1"/>
    </source>
</evidence>